<keyword evidence="2 10" id="KW-0723">Serine/threonine-protein kinase</keyword>
<keyword evidence="4 9" id="KW-0547">Nucleotide-binding</keyword>
<dbReference type="InterPro" id="IPR017441">
    <property type="entry name" value="Protein_kinase_ATP_BS"/>
</dbReference>
<dbReference type="PANTHER" id="PTHR27003:SF359">
    <property type="entry name" value="SERINE_THREONINE-PROTEIN KINASE UNC-51-RELATED"/>
    <property type="match status" value="1"/>
</dbReference>
<evidence type="ECO:0000256" key="2">
    <source>
        <dbReference type="ARBA" id="ARBA00022527"/>
    </source>
</evidence>
<dbReference type="SMART" id="SM00220">
    <property type="entry name" value="S_TKc"/>
    <property type="match status" value="1"/>
</dbReference>
<dbReference type="InterPro" id="IPR001245">
    <property type="entry name" value="Ser-Thr/Tyr_kinase_cat_dom"/>
</dbReference>
<keyword evidence="6 9" id="KW-0067">ATP-binding</keyword>
<dbReference type="GO" id="GO:0004714">
    <property type="term" value="F:transmembrane receptor protein tyrosine kinase activity"/>
    <property type="evidence" value="ECO:0007669"/>
    <property type="project" value="InterPro"/>
</dbReference>
<keyword evidence="13" id="KW-1185">Reference proteome</keyword>
<protein>
    <recommendedName>
        <fullName evidence="1">non-specific serine/threonine protein kinase</fullName>
        <ecNumber evidence="1">2.7.11.1</ecNumber>
    </recommendedName>
</protein>
<evidence type="ECO:0000256" key="8">
    <source>
        <dbReference type="ARBA" id="ARBA00048679"/>
    </source>
</evidence>
<dbReference type="GO" id="GO:0009506">
    <property type="term" value="C:plasmodesma"/>
    <property type="evidence" value="ECO:0007669"/>
    <property type="project" value="TreeGrafter"/>
</dbReference>
<dbReference type="Gene3D" id="1.10.510.10">
    <property type="entry name" value="Transferase(Phosphotransferase) domain 1"/>
    <property type="match status" value="2"/>
</dbReference>
<dbReference type="GO" id="GO:0005886">
    <property type="term" value="C:plasma membrane"/>
    <property type="evidence" value="ECO:0007669"/>
    <property type="project" value="TreeGrafter"/>
</dbReference>
<dbReference type="PROSITE" id="PS00107">
    <property type="entry name" value="PROTEIN_KINASE_ATP"/>
    <property type="match status" value="1"/>
</dbReference>
<dbReference type="Proteomes" id="UP001206925">
    <property type="component" value="Unassembled WGS sequence"/>
</dbReference>
<keyword evidence="3" id="KW-0808">Transferase</keyword>
<dbReference type="FunFam" id="1.10.510.10:FF:001023">
    <property type="entry name" value="Os07g0541700 protein"/>
    <property type="match status" value="1"/>
</dbReference>
<reference evidence="12" key="1">
    <citation type="submission" date="2022-06" db="EMBL/GenBank/DDBJ databases">
        <title>Uncovering the hologenomic basis of an extraordinary plant invasion.</title>
        <authorList>
            <person name="Bieker V.C."/>
            <person name="Martin M.D."/>
            <person name="Gilbert T."/>
            <person name="Hodgins K."/>
            <person name="Battlay P."/>
            <person name="Petersen B."/>
            <person name="Wilson J."/>
        </authorList>
    </citation>
    <scope>NUCLEOTIDE SEQUENCE</scope>
    <source>
        <strain evidence="12">AA19_3_7</strain>
        <tissue evidence="12">Leaf</tissue>
    </source>
</reference>
<evidence type="ECO:0000256" key="10">
    <source>
        <dbReference type="RuleBase" id="RU000304"/>
    </source>
</evidence>
<evidence type="ECO:0000313" key="12">
    <source>
        <dbReference type="EMBL" id="KAI7732929.1"/>
    </source>
</evidence>
<dbReference type="PROSITE" id="PS00108">
    <property type="entry name" value="PROTEIN_KINASE_ST"/>
    <property type="match status" value="1"/>
</dbReference>
<accession>A0AAD5C129</accession>
<feature type="binding site" evidence="9">
    <location>
        <position position="351"/>
    </location>
    <ligand>
        <name>ATP</name>
        <dbReference type="ChEBI" id="CHEBI:30616"/>
    </ligand>
</feature>
<comment type="similarity">
    <text evidence="10">Belongs to the protein kinase superfamily.</text>
</comment>
<evidence type="ECO:0000256" key="4">
    <source>
        <dbReference type="ARBA" id="ARBA00022741"/>
    </source>
</evidence>
<dbReference type="EC" id="2.7.11.1" evidence="1"/>
<dbReference type="FunFam" id="3.30.200.20:FF:000039">
    <property type="entry name" value="receptor-like protein kinase FERONIA"/>
    <property type="match status" value="1"/>
</dbReference>
<proteinExistence type="inferred from homology"/>
<evidence type="ECO:0000256" key="6">
    <source>
        <dbReference type="ARBA" id="ARBA00022840"/>
    </source>
</evidence>
<keyword evidence="5" id="KW-0418">Kinase</keyword>
<evidence type="ECO:0000256" key="9">
    <source>
        <dbReference type="PROSITE-ProRule" id="PRU10141"/>
    </source>
</evidence>
<feature type="domain" description="Protein kinase" evidence="11">
    <location>
        <begin position="22"/>
        <end position="272"/>
    </location>
</feature>
<dbReference type="InterPro" id="IPR008271">
    <property type="entry name" value="Ser/Thr_kinase_AS"/>
</dbReference>
<sequence length="498" mass="55901">MEQFQHLKIQLEAIKSATNNFSDENCIGHSEELGKVYKAKLVHSKGESMVALKRLNRKLVETVFWLEIMTPAVCSHENIVSLLGYCDDAGERILVYEYASNKSLDLHLRNNDLTWVQRLKICIGAAHGLAYLQSTVATQVRPLHRHIRSSKILLDNNWNAKISGFGYSEDMSYIVDPQYLVTGKLTKESNVFSFGVVLFEVLCGRLFLGSKYLLRECYKQNKISELVYNNIKDQIDGSSLKSFVDTAYQCLKLNLEERPMMIQVVMALERALRIQDTEAGVHGADIAFGSSSTIKAPSSIHQFQQLKIRIEAIHSATNYFSEDNCIGCGGFGRVYKGELVHSTGKTMVAFKRLNHASMQGEPEFRKEISMLPLYAHENCVSLLGYCEDNGEKVLVYEYLSKKSLDCNPASNDLGWVQRLKICIGAAHGLAYLHTPTENKLRIVHRDVKSSNVLLDDNWNAKISDFGLSKFAPANDQFSDVEKADANVAVHVHSDEGTS</sequence>
<dbReference type="AlphaFoldDB" id="A0AAD5C129"/>
<evidence type="ECO:0000256" key="5">
    <source>
        <dbReference type="ARBA" id="ARBA00022777"/>
    </source>
</evidence>
<comment type="catalytic activity">
    <reaction evidence="7">
        <text>L-threonyl-[protein] + ATP = O-phospho-L-threonyl-[protein] + ADP + H(+)</text>
        <dbReference type="Rhea" id="RHEA:46608"/>
        <dbReference type="Rhea" id="RHEA-COMP:11060"/>
        <dbReference type="Rhea" id="RHEA-COMP:11605"/>
        <dbReference type="ChEBI" id="CHEBI:15378"/>
        <dbReference type="ChEBI" id="CHEBI:30013"/>
        <dbReference type="ChEBI" id="CHEBI:30616"/>
        <dbReference type="ChEBI" id="CHEBI:61977"/>
        <dbReference type="ChEBI" id="CHEBI:456216"/>
        <dbReference type="EC" id="2.7.11.1"/>
    </reaction>
</comment>
<evidence type="ECO:0000259" key="11">
    <source>
        <dbReference type="PROSITE" id="PS50011"/>
    </source>
</evidence>
<dbReference type="GO" id="GO:0005524">
    <property type="term" value="F:ATP binding"/>
    <property type="evidence" value="ECO:0007669"/>
    <property type="project" value="UniProtKB-UniRule"/>
</dbReference>
<evidence type="ECO:0000256" key="1">
    <source>
        <dbReference type="ARBA" id="ARBA00012513"/>
    </source>
</evidence>
<comment type="caution">
    <text evidence="12">The sequence shown here is derived from an EMBL/GenBank/DDBJ whole genome shotgun (WGS) entry which is preliminary data.</text>
</comment>
<gene>
    <name evidence="12" type="ORF">M8C21_029772</name>
</gene>
<dbReference type="InterPro" id="IPR045272">
    <property type="entry name" value="ANXUR1/2-like"/>
</dbReference>
<dbReference type="Pfam" id="PF07714">
    <property type="entry name" value="PK_Tyr_Ser-Thr"/>
    <property type="match status" value="2"/>
</dbReference>
<dbReference type="InterPro" id="IPR011009">
    <property type="entry name" value="Kinase-like_dom_sf"/>
</dbReference>
<comment type="catalytic activity">
    <reaction evidence="8">
        <text>L-seryl-[protein] + ATP = O-phospho-L-seryl-[protein] + ADP + H(+)</text>
        <dbReference type="Rhea" id="RHEA:17989"/>
        <dbReference type="Rhea" id="RHEA-COMP:9863"/>
        <dbReference type="Rhea" id="RHEA-COMP:11604"/>
        <dbReference type="ChEBI" id="CHEBI:15378"/>
        <dbReference type="ChEBI" id="CHEBI:29999"/>
        <dbReference type="ChEBI" id="CHEBI:30616"/>
        <dbReference type="ChEBI" id="CHEBI:83421"/>
        <dbReference type="ChEBI" id="CHEBI:456216"/>
        <dbReference type="EC" id="2.7.11.1"/>
    </reaction>
</comment>
<dbReference type="GO" id="GO:0004674">
    <property type="term" value="F:protein serine/threonine kinase activity"/>
    <property type="evidence" value="ECO:0007669"/>
    <property type="project" value="UniProtKB-KW"/>
</dbReference>
<evidence type="ECO:0000313" key="13">
    <source>
        <dbReference type="Proteomes" id="UP001206925"/>
    </source>
</evidence>
<dbReference type="SUPFAM" id="SSF56112">
    <property type="entry name" value="Protein kinase-like (PK-like)"/>
    <property type="match status" value="2"/>
</dbReference>
<evidence type="ECO:0000256" key="7">
    <source>
        <dbReference type="ARBA" id="ARBA00047899"/>
    </source>
</evidence>
<dbReference type="PANTHER" id="PTHR27003">
    <property type="entry name" value="OS07G0166700 PROTEIN"/>
    <property type="match status" value="1"/>
</dbReference>
<organism evidence="12 13">
    <name type="scientific">Ambrosia artemisiifolia</name>
    <name type="common">Common ragweed</name>
    <dbReference type="NCBI Taxonomy" id="4212"/>
    <lineage>
        <taxon>Eukaryota</taxon>
        <taxon>Viridiplantae</taxon>
        <taxon>Streptophyta</taxon>
        <taxon>Embryophyta</taxon>
        <taxon>Tracheophyta</taxon>
        <taxon>Spermatophyta</taxon>
        <taxon>Magnoliopsida</taxon>
        <taxon>eudicotyledons</taxon>
        <taxon>Gunneridae</taxon>
        <taxon>Pentapetalae</taxon>
        <taxon>asterids</taxon>
        <taxon>campanulids</taxon>
        <taxon>Asterales</taxon>
        <taxon>Asteraceae</taxon>
        <taxon>Asteroideae</taxon>
        <taxon>Heliantheae alliance</taxon>
        <taxon>Heliantheae</taxon>
        <taxon>Ambrosia</taxon>
    </lineage>
</organism>
<name>A0AAD5C129_AMBAR</name>
<feature type="domain" description="Protein kinase" evidence="11">
    <location>
        <begin position="320"/>
        <end position="498"/>
    </location>
</feature>
<dbReference type="InterPro" id="IPR000719">
    <property type="entry name" value="Prot_kinase_dom"/>
</dbReference>
<dbReference type="EMBL" id="JAMZMK010010109">
    <property type="protein sequence ID" value="KAI7732929.1"/>
    <property type="molecule type" value="Genomic_DNA"/>
</dbReference>
<dbReference type="PROSITE" id="PS50011">
    <property type="entry name" value="PROTEIN_KINASE_DOM"/>
    <property type="match status" value="2"/>
</dbReference>
<evidence type="ECO:0000256" key="3">
    <source>
        <dbReference type="ARBA" id="ARBA00022679"/>
    </source>
</evidence>
<dbReference type="Gene3D" id="3.30.200.20">
    <property type="entry name" value="Phosphorylase Kinase, domain 1"/>
    <property type="match status" value="2"/>
</dbReference>